<sequence>MGLGIHNLKVPPGPLITAHRSHRNRLISHQSATKVRLHRRPHRRPRRPRTQKITIVRQIKKKKDYYEILGVEKSCTVEIFGSYIGVTSEADFDAEEIFGPSTTPPHRLRLWETI</sequence>
<dbReference type="Proteomes" id="UP000237347">
    <property type="component" value="Unassembled WGS sequence"/>
</dbReference>
<organism evidence="1 2">
    <name type="scientific">Quercus suber</name>
    <name type="common">Cork oak</name>
    <dbReference type="NCBI Taxonomy" id="58331"/>
    <lineage>
        <taxon>Eukaryota</taxon>
        <taxon>Viridiplantae</taxon>
        <taxon>Streptophyta</taxon>
        <taxon>Embryophyta</taxon>
        <taxon>Tracheophyta</taxon>
        <taxon>Spermatophyta</taxon>
        <taxon>Magnoliopsida</taxon>
        <taxon>eudicotyledons</taxon>
        <taxon>Gunneridae</taxon>
        <taxon>Pentapetalae</taxon>
        <taxon>rosids</taxon>
        <taxon>fabids</taxon>
        <taxon>Fagales</taxon>
        <taxon>Fagaceae</taxon>
        <taxon>Quercus</taxon>
    </lineage>
</organism>
<gene>
    <name evidence="1" type="ORF">CFP56_026811</name>
</gene>
<accession>A0AAW0K112</accession>
<evidence type="ECO:0000313" key="2">
    <source>
        <dbReference type="Proteomes" id="UP000237347"/>
    </source>
</evidence>
<proteinExistence type="predicted"/>
<comment type="caution">
    <text evidence="1">The sequence shown here is derived from an EMBL/GenBank/DDBJ whole genome shotgun (WGS) entry which is preliminary data.</text>
</comment>
<dbReference type="AlphaFoldDB" id="A0AAW0K112"/>
<reference evidence="1 2" key="1">
    <citation type="journal article" date="2018" name="Sci. Data">
        <title>The draft genome sequence of cork oak.</title>
        <authorList>
            <person name="Ramos A.M."/>
            <person name="Usie A."/>
            <person name="Barbosa P."/>
            <person name="Barros P.M."/>
            <person name="Capote T."/>
            <person name="Chaves I."/>
            <person name="Simoes F."/>
            <person name="Abreu I."/>
            <person name="Carrasquinho I."/>
            <person name="Faro C."/>
            <person name="Guimaraes J.B."/>
            <person name="Mendonca D."/>
            <person name="Nobrega F."/>
            <person name="Rodrigues L."/>
            <person name="Saibo N.J.M."/>
            <person name="Varela M.C."/>
            <person name="Egas C."/>
            <person name="Matos J."/>
            <person name="Miguel C.M."/>
            <person name="Oliveira M.M."/>
            <person name="Ricardo C.P."/>
            <person name="Goncalves S."/>
        </authorList>
    </citation>
    <scope>NUCLEOTIDE SEQUENCE [LARGE SCALE GENOMIC DNA]</scope>
    <source>
        <strain evidence="2">cv. HL8</strain>
    </source>
</reference>
<evidence type="ECO:0000313" key="1">
    <source>
        <dbReference type="EMBL" id="KAK7831996.1"/>
    </source>
</evidence>
<name>A0AAW0K112_QUESU</name>
<protein>
    <submittedName>
        <fullName evidence="1">Uncharacterized protein</fullName>
    </submittedName>
</protein>
<dbReference type="EMBL" id="PKMF04000432">
    <property type="protein sequence ID" value="KAK7831996.1"/>
    <property type="molecule type" value="Genomic_DNA"/>
</dbReference>
<keyword evidence="2" id="KW-1185">Reference proteome</keyword>